<evidence type="ECO:0000313" key="8">
    <source>
        <dbReference type="Proteomes" id="UP000717515"/>
    </source>
</evidence>
<dbReference type="InterPro" id="IPR026841">
    <property type="entry name" value="Aur1/Ipt1"/>
</dbReference>
<name>A0A9P8CV86_MORAP</name>
<comment type="subcellular location">
    <subcellularLocation>
        <location evidence="1">Membrane</location>
        <topology evidence="1">Multi-pass membrane protein</topology>
    </subcellularLocation>
</comment>
<dbReference type="PANTHER" id="PTHR31310">
    <property type="match status" value="1"/>
</dbReference>
<evidence type="ECO:0000313" key="7">
    <source>
        <dbReference type="EMBL" id="KAG9319434.1"/>
    </source>
</evidence>
<feature type="transmembrane region" description="Helical" evidence="5">
    <location>
        <begin position="81"/>
        <end position="101"/>
    </location>
</feature>
<comment type="caution">
    <text evidence="7">The sequence shown here is derived from an EMBL/GenBank/DDBJ whole genome shotgun (WGS) entry which is preliminary data.</text>
</comment>
<dbReference type="Pfam" id="PF14378">
    <property type="entry name" value="PAP2_3"/>
    <property type="match status" value="1"/>
</dbReference>
<dbReference type="GO" id="GO:0030148">
    <property type="term" value="P:sphingolipid biosynthetic process"/>
    <property type="evidence" value="ECO:0007669"/>
    <property type="project" value="TreeGrafter"/>
</dbReference>
<dbReference type="InterPro" id="IPR052185">
    <property type="entry name" value="IPC_Synthase-Related"/>
</dbReference>
<dbReference type="AlphaFoldDB" id="A0A9P8CV86"/>
<keyword evidence="4 5" id="KW-0472">Membrane</keyword>
<dbReference type="GO" id="GO:0070916">
    <property type="term" value="C:inositol phosphoceramide synthase complex"/>
    <property type="evidence" value="ECO:0007669"/>
    <property type="project" value="TreeGrafter"/>
</dbReference>
<dbReference type="InterPro" id="IPR000326">
    <property type="entry name" value="PAP2/HPO"/>
</dbReference>
<dbReference type="GO" id="GO:0016020">
    <property type="term" value="C:membrane"/>
    <property type="evidence" value="ECO:0007669"/>
    <property type="project" value="UniProtKB-SubCell"/>
</dbReference>
<keyword evidence="2 5" id="KW-0812">Transmembrane</keyword>
<evidence type="ECO:0000256" key="5">
    <source>
        <dbReference type="SAM" id="Phobius"/>
    </source>
</evidence>
<organism evidence="7 8">
    <name type="scientific">Mortierella alpina</name>
    <name type="common">Oleaginous fungus</name>
    <name type="synonym">Mortierella renispora</name>
    <dbReference type="NCBI Taxonomy" id="64518"/>
    <lineage>
        <taxon>Eukaryota</taxon>
        <taxon>Fungi</taxon>
        <taxon>Fungi incertae sedis</taxon>
        <taxon>Mucoromycota</taxon>
        <taxon>Mortierellomycotina</taxon>
        <taxon>Mortierellomycetes</taxon>
        <taxon>Mortierellales</taxon>
        <taxon>Mortierellaceae</taxon>
        <taxon>Mortierella</taxon>
    </lineage>
</organism>
<dbReference type="InterPro" id="IPR036938">
    <property type="entry name" value="PAP2/HPO_sf"/>
</dbReference>
<feature type="transmembrane region" description="Helical" evidence="5">
    <location>
        <begin position="294"/>
        <end position="312"/>
    </location>
</feature>
<gene>
    <name evidence="7" type="ORF">KVV02_001188</name>
</gene>
<feature type="transmembrane region" description="Helical" evidence="5">
    <location>
        <begin position="34"/>
        <end position="52"/>
    </location>
</feature>
<dbReference type="EMBL" id="JAIFTL010000455">
    <property type="protein sequence ID" value="KAG9319434.1"/>
    <property type="molecule type" value="Genomic_DNA"/>
</dbReference>
<feature type="domain" description="Phosphatidic acid phosphatase type 2/haloperoxidase" evidence="6">
    <location>
        <begin position="170"/>
        <end position="309"/>
    </location>
</feature>
<sequence length="402" mass="45449">MFTVTSPHLRYRRPLVALRMAVSTTGASLQQHRYTLYDLQYLFLFAIFVFCYTMIRRSLWIKLPLAVFIIAPLFPQRTRAFMLPFLAIAAWLGLFYACRFIPSGWRPHIFTSVLPTLDNILYGGNLSNLLASSTSSWKDLLAWLPYGIFHFVMPMIVAMLIARFAPRGTLPVFARTFGYMNIAGVITQLIFPCAPPWFETRYGPLQPAAYSMPGDPGGLVRVDDLFGIEMYRNTFTASPLVFGAFPSLHSGCAWQLAFFTVFMFGPQALPMALAYVLWIWWSAMYLGHHYVVDLVGGAIYAVISFWIGSRFLPSLVPGRDMMIELQDKGSLDVSAACTEVSFDGCQEIDMVETGGEYQESETSADTLVLTIRKERQQAAVAMVYQSRIEESSRRNTWSGYEL</sequence>
<evidence type="ECO:0000256" key="3">
    <source>
        <dbReference type="ARBA" id="ARBA00022989"/>
    </source>
</evidence>
<dbReference type="CDD" id="cd03386">
    <property type="entry name" value="PAP2_Aur1_like"/>
    <property type="match status" value="1"/>
</dbReference>
<reference evidence="7" key="1">
    <citation type="submission" date="2021-07" db="EMBL/GenBank/DDBJ databases">
        <title>Draft genome of Mortierella alpina, strain LL118, isolated from an aspen leaf litter sample.</title>
        <authorList>
            <person name="Yang S."/>
            <person name="Vinatzer B.A."/>
        </authorList>
    </citation>
    <scope>NUCLEOTIDE SEQUENCE</scope>
    <source>
        <strain evidence="7">LL118</strain>
    </source>
</reference>
<dbReference type="SUPFAM" id="SSF48317">
    <property type="entry name" value="Acid phosphatase/Vanadium-dependent haloperoxidase"/>
    <property type="match status" value="1"/>
</dbReference>
<evidence type="ECO:0000256" key="1">
    <source>
        <dbReference type="ARBA" id="ARBA00004141"/>
    </source>
</evidence>
<dbReference type="Proteomes" id="UP000717515">
    <property type="component" value="Unassembled WGS sequence"/>
</dbReference>
<accession>A0A9P8CV86</accession>
<keyword evidence="3 5" id="KW-1133">Transmembrane helix</keyword>
<feature type="transmembrane region" description="Helical" evidence="5">
    <location>
        <begin position="143"/>
        <end position="165"/>
    </location>
</feature>
<dbReference type="Gene3D" id="1.20.144.10">
    <property type="entry name" value="Phosphatidic acid phosphatase type 2/haloperoxidase"/>
    <property type="match status" value="1"/>
</dbReference>
<feature type="transmembrane region" description="Helical" evidence="5">
    <location>
        <begin position="177"/>
        <end position="198"/>
    </location>
</feature>
<proteinExistence type="predicted"/>
<protein>
    <recommendedName>
        <fullName evidence="6">Phosphatidic acid phosphatase type 2/haloperoxidase domain-containing protein</fullName>
    </recommendedName>
</protein>
<dbReference type="PANTHER" id="PTHR31310:SF11">
    <property type="entry name" value="INOSITOL PHOSPHORYLCERAMIDE SYNTHASE CATALYTIC SUBUNIT AUR1"/>
    <property type="match status" value="1"/>
</dbReference>
<dbReference type="GO" id="GO:0006676">
    <property type="term" value="P:mannosyl diphosphorylinositol ceramide metabolic process"/>
    <property type="evidence" value="ECO:0007669"/>
    <property type="project" value="TreeGrafter"/>
</dbReference>
<evidence type="ECO:0000256" key="4">
    <source>
        <dbReference type="ARBA" id="ARBA00023136"/>
    </source>
</evidence>
<evidence type="ECO:0000256" key="2">
    <source>
        <dbReference type="ARBA" id="ARBA00022692"/>
    </source>
</evidence>
<dbReference type="SMART" id="SM00014">
    <property type="entry name" value="acidPPc"/>
    <property type="match status" value="1"/>
</dbReference>
<evidence type="ECO:0000259" key="6">
    <source>
        <dbReference type="SMART" id="SM00014"/>
    </source>
</evidence>